<organism evidence="6">
    <name type="scientific">marine metagenome</name>
    <dbReference type="NCBI Taxonomy" id="408172"/>
    <lineage>
        <taxon>unclassified sequences</taxon>
        <taxon>metagenomes</taxon>
        <taxon>ecological metagenomes</taxon>
    </lineage>
</organism>
<feature type="non-terminal residue" evidence="6">
    <location>
        <position position="1"/>
    </location>
</feature>
<dbReference type="InterPro" id="IPR017932">
    <property type="entry name" value="GATase_2_dom"/>
</dbReference>
<dbReference type="EMBL" id="UINC01051169">
    <property type="protein sequence ID" value="SVB64995.1"/>
    <property type="molecule type" value="Genomic_DNA"/>
</dbReference>
<dbReference type="GO" id="GO:0005829">
    <property type="term" value="C:cytosol"/>
    <property type="evidence" value="ECO:0007669"/>
    <property type="project" value="TreeGrafter"/>
</dbReference>
<dbReference type="PROSITE" id="PS51278">
    <property type="entry name" value="GATASE_TYPE_2"/>
    <property type="match status" value="1"/>
</dbReference>
<dbReference type="CDD" id="cd01991">
    <property type="entry name" value="Asn_synthase_B_C"/>
    <property type="match status" value="1"/>
</dbReference>
<dbReference type="GO" id="GO:0004066">
    <property type="term" value="F:asparagine synthase (glutamine-hydrolyzing) activity"/>
    <property type="evidence" value="ECO:0007669"/>
    <property type="project" value="InterPro"/>
</dbReference>
<feature type="domain" description="Glutamine amidotransferase type-2" evidence="5">
    <location>
        <begin position="2"/>
        <end position="221"/>
    </location>
</feature>
<evidence type="ECO:0000313" key="6">
    <source>
        <dbReference type="EMBL" id="SVB64995.1"/>
    </source>
</evidence>
<comment type="similarity">
    <text evidence="1">Belongs to the asparagine synthetase family.</text>
</comment>
<name>A0A382FQY1_9ZZZZ</name>
<dbReference type="PIRSF" id="PIRSF001589">
    <property type="entry name" value="Asn_synthetase_glu-h"/>
    <property type="match status" value="1"/>
</dbReference>
<dbReference type="InterPro" id="IPR001962">
    <property type="entry name" value="Asn_synthase"/>
</dbReference>
<evidence type="ECO:0000256" key="3">
    <source>
        <dbReference type="ARBA" id="ARBA00022840"/>
    </source>
</evidence>
<dbReference type="Gene3D" id="3.40.50.620">
    <property type="entry name" value="HUPs"/>
    <property type="match status" value="1"/>
</dbReference>
<gene>
    <name evidence="6" type="ORF">METZ01_LOCUS217849</name>
</gene>
<protein>
    <recommendedName>
        <fullName evidence="5">Glutamine amidotransferase type-2 domain-containing protein</fullName>
    </recommendedName>
</protein>
<dbReference type="InterPro" id="IPR029055">
    <property type="entry name" value="Ntn_hydrolases_N"/>
</dbReference>
<evidence type="ECO:0000256" key="2">
    <source>
        <dbReference type="ARBA" id="ARBA00022741"/>
    </source>
</evidence>
<dbReference type="InterPro" id="IPR033738">
    <property type="entry name" value="AsnB_N"/>
</dbReference>
<dbReference type="PANTHER" id="PTHR43284">
    <property type="entry name" value="ASPARAGINE SYNTHETASE (GLUTAMINE-HYDROLYZING)"/>
    <property type="match status" value="1"/>
</dbReference>
<evidence type="ECO:0000256" key="1">
    <source>
        <dbReference type="ARBA" id="ARBA00005752"/>
    </source>
</evidence>
<feature type="non-terminal residue" evidence="6">
    <location>
        <position position="479"/>
    </location>
</feature>
<accession>A0A382FQY1</accession>
<dbReference type="InterPro" id="IPR051786">
    <property type="entry name" value="ASN_synthetase/amidase"/>
</dbReference>
<dbReference type="GO" id="GO:0006529">
    <property type="term" value="P:asparagine biosynthetic process"/>
    <property type="evidence" value="ECO:0007669"/>
    <property type="project" value="InterPro"/>
</dbReference>
<keyword evidence="2" id="KW-0547">Nucleotide-binding</keyword>
<proteinExistence type="inferred from homology"/>
<keyword evidence="4" id="KW-0315">Glutamine amidotransferase</keyword>
<dbReference type="InterPro" id="IPR006426">
    <property type="entry name" value="Asn_synth_AEB"/>
</dbReference>
<dbReference type="PANTHER" id="PTHR43284:SF1">
    <property type="entry name" value="ASPARAGINE SYNTHETASE"/>
    <property type="match status" value="1"/>
</dbReference>
<dbReference type="SUPFAM" id="SSF56235">
    <property type="entry name" value="N-terminal nucleophile aminohydrolases (Ntn hydrolases)"/>
    <property type="match status" value="1"/>
</dbReference>
<sequence>MCGLVGFLYNKYKVDSEISSQLLSMTRSISHRGPDDDGFWIDEKSRVALGHRRLSVLDLSSAGHQPMHSKSGRYVIAFNGEIYNHLSLRETLDSVSNNAIEWIGHSDTETLLSCFETWGIDVTLEKISGMYSIALYDTKHDSLYLIRDRMGEKPLYYGWSGDVFLFSSELKPLKKFHGFSGEIDRNVLALFLKYDYVPSPYSIYKGIKKLPQGSYVKISMANNSWSREYIQDPNYYWSMSDIAQSGKGAKRFKGSDKDAIQKLDDLLSKSIKQQMISDVPLGAFLSGGIDSSVVASLMQKQSNNKIKTFTIGFKEKQYNEAEYAKKVALHLGTDHTELYITPEQAIDVISRLPKIYDEPFADSSQIPTFLVSEMTKQHVTVSLSGDGGDELFGGYNRYFMANRAWTKIEKIPFTIRKLISKGITLLSPKIWDCLINIAFKFLPSSFKMSHPGDKIYKFSRMLTSNNIYDVYDGLVSHWS</sequence>
<dbReference type="Gene3D" id="3.60.20.10">
    <property type="entry name" value="Glutamine Phosphoribosylpyrophosphate, subunit 1, domain 1"/>
    <property type="match status" value="1"/>
</dbReference>
<evidence type="ECO:0000259" key="5">
    <source>
        <dbReference type="PROSITE" id="PS51278"/>
    </source>
</evidence>
<reference evidence="6" key="1">
    <citation type="submission" date="2018-05" db="EMBL/GenBank/DDBJ databases">
        <authorList>
            <person name="Lanie J.A."/>
            <person name="Ng W.-L."/>
            <person name="Kazmierczak K.M."/>
            <person name="Andrzejewski T.M."/>
            <person name="Davidsen T.M."/>
            <person name="Wayne K.J."/>
            <person name="Tettelin H."/>
            <person name="Glass J.I."/>
            <person name="Rusch D."/>
            <person name="Podicherti R."/>
            <person name="Tsui H.-C.T."/>
            <person name="Winkler M.E."/>
        </authorList>
    </citation>
    <scope>NUCLEOTIDE SEQUENCE</scope>
</reference>
<dbReference type="InterPro" id="IPR014729">
    <property type="entry name" value="Rossmann-like_a/b/a_fold"/>
</dbReference>
<dbReference type="NCBIfam" id="TIGR01536">
    <property type="entry name" value="asn_synth_AEB"/>
    <property type="match status" value="1"/>
</dbReference>
<dbReference type="CDD" id="cd00712">
    <property type="entry name" value="AsnB"/>
    <property type="match status" value="1"/>
</dbReference>
<dbReference type="Pfam" id="PF13522">
    <property type="entry name" value="GATase_6"/>
    <property type="match status" value="1"/>
</dbReference>
<dbReference type="SUPFAM" id="SSF52402">
    <property type="entry name" value="Adenine nucleotide alpha hydrolases-like"/>
    <property type="match status" value="1"/>
</dbReference>
<dbReference type="AlphaFoldDB" id="A0A382FQY1"/>
<evidence type="ECO:0000256" key="4">
    <source>
        <dbReference type="ARBA" id="ARBA00022962"/>
    </source>
</evidence>
<dbReference type="GO" id="GO:0005524">
    <property type="term" value="F:ATP binding"/>
    <property type="evidence" value="ECO:0007669"/>
    <property type="project" value="UniProtKB-KW"/>
</dbReference>
<keyword evidence="3" id="KW-0067">ATP-binding</keyword>
<dbReference type="Pfam" id="PF00733">
    <property type="entry name" value="Asn_synthase"/>
    <property type="match status" value="1"/>
</dbReference>